<dbReference type="AlphaFoldDB" id="A0A024UJE8"/>
<evidence type="ECO:0000256" key="1">
    <source>
        <dbReference type="SAM" id="Phobius"/>
    </source>
</evidence>
<keyword evidence="1" id="KW-1133">Transmembrane helix</keyword>
<dbReference type="VEuPathDB" id="FungiDB:H310_02788"/>
<protein>
    <submittedName>
        <fullName evidence="2">Uncharacterized protein</fullName>
    </submittedName>
</protein>
<accession>A0A024UJE8</accession>
<name>A0A024UJE8_9STRA</name>
<keyword evidence="1" id="KW-0812">Transmembrane</keyword>
<feature type="transmembrane region" description="Helical" evidence="1">
    <location>
        <begin position="68"/>
        <end position="90"/>
    </location>
</feature>
<dbReference type="GeneID" id="20079838"/>
<gene>
    <name evidence="2" type="ORF">H310_02788</name>
</gene>
<proteinExistence type="predicted"/>
<dbReference type="RefSeq" id="XP_008864646.1">
    <property type="nucleotide sequence ID" value="XM_008866424.1"/>
</dbReference>
<dbReference type="EMBL" id="KI913955">
    <property type="protein sequence ID" value="ETW06571.1"/>
    <property type="molecule type" value="Genomic_DNA"/>
</dbReference>
<evidence type="ECO:0000313" key="2">
    <source>
        <dbReference type="EMBL" id="ETW06571.1"/>
    </source>
</evidence>
<reference evidence="2" key="1">
    <citation type="submission" date="2013-12" db="EMBL/GenBank/DDBJ databases">
        <title>The Genome Sequence of Aphanomyces invadans NJM9701.</title>
        <authorList>
            <consortium name="The Broad Institute Genomics Platform"/>
            <person name="Russ C."/>
            <person name="Tyler B."/>
            <person name="van West P."/>
            <person name="Dieguez-Uribeondo J."/>
            <person name="Young S.K."/>
            <person name="Zeng Q."/>
            <person name="Gargeya S."/>
            <person name="Fitzgerald M."/>
            <person name="Abouelleil A."/>
            <person name="Alvarado L."/>
            <person name="Chapman S.B."/>
            <person name="Gainer-Dewar J."/>
            <person name="Goldberg J."/>
            <person name="Griggs A."/>
            <person name="Gujja S."/>
            <person name="Hansen M."/>
            <person name="Howarth C."/>
            <person name="Imamovic A."/>
            <person name="Ireland A."/>
            <person name="Larimer J."/>
            <person name="McCowan C."/>
            <person name="Murphy C."/>
            <person name="Pearson M."/>
            <person name="Poon T.W."/>
            <person name="Priest M."/>
            <person name="Roberts A."/>
            <person name="Saif S."/>
            <person name="Shea T."/>
            <person name="Sykes S."/>
            <person name="Wortman J."/>
            <person name="Nusbaum C."/>
            <person name="Birren B."/>
        </authorList>
    </citation>
    <scope>NUCLEOTIDE SEQUENCE [LARGE SCALE GENOMIC DNA]</scope>
    <source>
        <strain evidence="2">NJM9701</strain>
    </source>
</reference>
<organism evidence="2">
    <name type="scientific">Aphanomyces invadans</name>
    <dbReference type="NCBI Taxonomy" id="157072"/>
    <lineage>
        <taxon>Eukaryota</taxon>
        <taxon>Sar</taxon>
        <taxon>Stramenopiles</taxon>
        <taxon>Oomycota</taxon>
        <taxon>Saprolegniomycetes</taxon>
        <taxon>Saprolegniales</taxon>
        <taxon>Verrucalvaceae</taxon>
        <taxon>Aphanomyces</taxon>
    </lineage>
</organism>
<sequence>MTECLKTLLYKNCLVWIDEPVKLYNAPALPRAPTFKGSTKAKQHAFMSEYQRYTAQVMPQQTTEQRHLLCQLALAWIIFLSAGSFCFDLGKFLGDVMEQEWVA</sequence>
<keyword evidence="1" id="KW-0472">Membrane</keyword>